<dbReference type="AlphaFoldDB" id="A0A8T8K894"/>
<dbReference type="PIRSF" id="PIRSF019709">
    <property type="entry name" value="Methyltransf_MtxX"/>
    <property type="match status" value="1"/>
</dbReference>
<dbReference type="SUPFAM" id="SSF53659">
    <property type="entry name" value="Isocitrate/Isopropylmalate dehydrogenase-like"/>
    <property type="match status" value="1"/>
</dbReference>
<dbReference type="KEGG" id="meme:HYG87_09885"/>
<dbReference type="Gene3D" id="3.40.718.10">
    <property type="entry name" value="Isopropylmalate Dehydrogenase"/>
    <property type="match status" value="1"/>
</dbReference>
<dbReference type="EMBL" id="CP058560">
    <property type="protein sequence ID" value="QUH24042.1"/>
    <property type="molecule type" value="Genomic_DNA"/>
</dbReference>
<dbReference type="RefSeq" id="WP_211532999.1">
    <property type="nucleotide sequence ID" value="NZ_CP058560.1"/>
</dbReference>
<dbReference type="GeneID" id="64821076"/>
<gene>
    <name evidence="4" type="primary">mtxX</name>
    <name evidence="4" type="ORF">HYG87_09885</name>
</gene>
<accession>A0A8T8K894</accession>
<dbReference type="InterPro" id="IPR016764">
    <property type="entry name" value="MeTrfase_MtxX_xsu"/>
</dbReference>
<dbReference type="OrthoDB" id="53227at2157"/>
<comment type="similarity">
    <text evidence="1">Belongs to the MtxX family.</text>
</comment>
<name>A0A8T8K894_9EURY</name>
<sequence length="236" mass="26257">MKLIAAGVGKNQKIIEAAQSVKFPVKLFDNEKQLMEMISNPQVKAVVRGSLDSSIISSIKKEYGNNIIRASLIKIKDHEFLLAPVGIDEGKNLEEKALMVELCCEFLKSMGKRPQVAIISGGRSQDVGRSPQIDQSIEEGKHLTSIIKDKYRVKHYYILIEKALQDRCNLILAPDGISGNLIFRSLVLIGSLKSYGAVTLGMNKIFIDTSRDQSKSGYIRALNFAHHLARRDKCTL</sequence>
<dbReference type="GO" id="GO:0008168">
    <property type="term" value="F:methyltransferase activity"/>
    <property type="evidence" value="ECO:0007669"/>
    <property type="project" value="UniProtKB-KW"/>
</dbReference>
<keyword evidence="3" id="KW-0808">Transferase</keyword>
<evidence type="ECO:0000313" key="5">
    <source>
        <dbReference type="Proteomes" id="UP000681041"/>
    </source>
</evidence>
<proteinExistence type="inferred from homology"/>
<reference evidence="4" key="1">
    <citation type="submission" date="2020-07" db="EMBL/GenBank/DDBJ databases">
        <title>Methanobacterium. sp. MethCan genome.</title>
        <authorList>
            <person name="Postec A."/>
            <person name="Quemeneur M."/>
        </authorList>
    </citation>
    <scope>NUCLEOTIDE SEQUENCE</scope>
    <source>
        <strain evidence="4">MethCAN</strain>
    </source>
</reference>
<evidence type="ECO:0000256" key="1">
    <source>
        <dbReference type="ARBA" id="ARBA00009125"/>
    </source>
</evidence>
<dbReference type="GO" id="GO:0032259">
    <property type="term" value="P:methylation"/>
    <property type="evidence" value="ECO:0007669"/>
    <property type="project" value="UniProtKB-KW"/>
</dbReference>
<organism evidence="4 5">
    <name type="scientific">Methanobacterium alkalithermotolerans</name>
    <dbReference type="NCBI Taxonomy" id="2731220"/>
    <lineage>
        <taxon>Archaea</taxon>
        <taxon>Methanobacteriati</taxon>
        <taxon>Methanobacteriota</taxon>
        <taxon>Methanomada group</taxon>
        <taxon>Methanobacteria</taxon>
        <taxon>Methanobacteriales</taxon>
        <taxon>Methanobacteriaceae</taxon>
        <taxon>Methanobacterium</taxon>
    </lineage>
</organism>
<keyword evidence="2" id="KW-0489">Methyltransferase</keyword>
<dbReference type="NCBIfam" id="TIGR03270">
    <property type="entry name" value="methan_mark_4"/>
    <property type="match status" value="1"/>
</dbReference>
<evidence type="ECO:0000256" key="3">
    <source>
        <dbReference type="ARBA" id="ARBA00022679"/>
    </source>
</evidence>
<evidence type="ECO:0000313" key="4">
    <source>
        <dbReference type="EMBL" id="QUH24042.1"/>
    </source>
</evidence>
<dbReference type="Proteomes" id="UP000681041">
    <property type="component" value="Chromosome"/>
</dbReference>
<evidence type="ECO:0000256" key="2">
    <source>
        <dbReference type="ARBA" id="ARBA00022603"/>
    </source>
</evidence>
<protein>
    <submittedName>
        <fullName evidence="4">Methanogenesis marker protein Mmp4/MtxX</fullName>
    </submittedName>
</protein>
<keyword evidence="5" id="KW-1185">Reference proteome</keyword>